<organism evidence="1 2">
    <name type="scientific">Coniosporium uncinatum</name>
    <dbReference type="NCBI Taxonomy" id="93489"/>
    <lineage>
        <taxon>Eukaryota</taxon>
        <taxon>Fungi</taxon>
        <taxon>Dikarya</taxon>
        <taxon>Ascomycota</taxon>
        <taxon>Pezizomycotina</taxon>
        <taxon>Dothideomycetes</taxon>
        <taxon>Dothideomycetes incertae sedis</taxon>
        <taxon>Coniosporium</taxon>
    </lineage>
</organism>
<gene>
    <name evidence="1" type="ORF">LTS18_009759</name>
</gene>
<accession>A0ACC3D0I6</accession>
<comment type="caution">
    <text evidence="1">The sequence shown here is derived from an EMBL/GenBank/DDBJ whole genome shotgun (WGS) entry which is preliminary data.</text>
</comment>
<protein>
    <submittedName>
        <fullName evidence="1">Uncharacterized protein</fullName>
    </submittedName>
</protein>
<evidence type="ECO:0000313" key="2">
    <source>
        <dbReference type="Proteomes" id="UP001186974"/>
    </source>
</evidence>
<sequence>MRRYNARLDISGDVITDDTSNAFALRADIHRAFDECKFALVRKAGCWVAHFFETTYGLGRMYHNRPVELTARVAPEFVLTRFAWAVFPLVKAFMEHGPERLVKVREQYEGELREVVKTLDPTGFAQIAGTSRGRSASPKKRKASETLPPILEAKRRCDSSHLCRQMPDGPNGGNDQPKEHCTPSLLSDEGTSSQSLPTTAPESLPPFGPLANWELEADRVSTLRMHELRKRRPLNHALLCCDYSLAERANALGLPGKPEYGGGHLCEECLGLESFPYTARQEGTEEAIWDNG</sequence>
<evidence type="ECO:0000313" key="1">
    <source>
        <dbReference type="EMBL" id="KAK3059920.1"/>
    </source>
</evidence>
<reference evidence="1" key="1">
    <citation type="submission" date="2024-09" db="EMBL/GenBank/DDBJ databases">
        <title>Black Yeasts Isolated from many extreme environments.</title>
        <authorList>
            <person name="Coleine C."/>
            <person name="Stajich J.E."/>
            <person name="Selbmann L."/>
        </authorList>
    </citation>
    <scope>NUCLEOTIDE SEQUENCE</scope>
    <source>
        <strain evidence="1">CCFEE 5737</strain>
    </source>
</reference>
<proteinExistence type="predicted"/>
<name>A0ACC3D0I6_9PEZI</name>
<keyword evidence="2" id="KW-1185">Reference proteome</keyword>
<dbReference type="Proteomes" id="UP001186974">
    <property type="component" value="Unassembled WGS sequence"/>
</dbReference>
<dbReference type="EMBL" id="JAWDJW010009002">
    <property type="protein sequence ID" value="KAK3059920.1"/>
    <property type="molecule type" value="Genomic_DNA"/>
</dbReference>
<feature type="non-terminal residue" evidence="1">
    <location>
        <position position="292"/>
    </location>
</feature>